<comment type="caution">
    <text evidence="2">The sequence shown here is derived from an EMBL/GenBank/DDBJ whole genome shotgun (WGS) entry which is preliminary data.</text>
</comment>
<name>A0A1C1CPD3_9EURO</name>
<protein>
    <submittedName>
        <fullName evidence="2">Uncharacterized protein</fullName>
    </submittedName>
</protein>
<dbReference type="Proteomes" id="UP000094526">
    <property type="component" value="Unassembled WGS sequence"/>
</dbReference>
<evidence type="ECO:0000256" key="1">
    <source>
        <dbReference type="SAM" id="MobiDB-lite"/>
    </source>
</evidence>
<feature type="region of interest" description="Disordered" evidence="1">
    <location>
        <begin position="1"/>
        <end position="62"/>
    </location>
</feature>
<evidence type="ECO:0000313" key="3">
    <source>
        <dbReference type="Proteomes" id="UP000094526"/>
    </source>
</evidence>
<dbReference type="EMBL" id="LGRB01000010">
    <property type="protein sequence ID" value="OCT50331.1"/>
    <property type="molecule type" value="Genomic_DNA"/>
</dbReference>
<feature type="compositionally biased region" description="Polar residues" evidence="1">
    <location>
        <begin position="17"/>
        <end position="37"/>
    </location>
</feature>
<dbReference type="OrthoDB" id="10390935at2759"/>
<dbReference type="AlphaFoldDB" id="A0A1C1CPD3"/>
<dbReference type="VEuPathDB" id="FungiDB:CLCR_07547"/>
<keyword evidence="3" id="KW-1185">Reference proteome</keyword>
<sequence length="249" mass="26985">MDASQRDANQDVHGAQVNGQELSSHDSTSYLPQQGSTLDRGDRKFHPAASVLGPTHGLSTDQQTLTTGYRIGDSWIATQPQGIHTSLVTPENHGQRERGWKDFAQGGFHAADERLQNIITPSIPHLPGSGLESEGIFQIPPIRRDAVKVLSNGRTSVWQEYQPAPMYNQGFPCNTARRDPGYPTGLGGGGLSNPGCMDRKQCLEKAAGGLIVETPAQVPLNSSATEPDMNAGDSAMEDQRDLNDYFRTF</sequence>
<evidence type="ECO:0000313" key="2">
    <source>
        <dbReference type="EMBL" id="OCT50331.1"/>
    </source>
</evidence>
<organism evidence="2 3">
    <name type="scientific">Cladophialophora carrionii</name>
    <dbReference type="NCBI Taxonomy" id="86049"/>
    <lineage>
        <taxon>Eukaryota</taxon>
        <taxon>Fungi</taxon>
        <taxon>Dikarya</taxon>
        <taxon>Ascomycota</taxon>
        <taxon>Pezizomycotina</taxon>
        <taxon>Eurotiomycetes</taxon>
        <taxon>Chaetothyriomycetidae</taxon>
        <taxon>Chaetothyriales</taxon>
        <taxon>Herpotrichiellaceae</taxon>
        <taxon>Cladophialophora</taxon>
    </lineage>
</organism>
<gene>
    <name evidence="2" type="ORF">CLCR_07547</name>
</gene>
<proteinExistence type="predicted"/>
<feature type="compositionally biased region" description="Basic and acidic residues" evidence="1">
    <location>
        <begin position="1"/>
        <end position="10"/>
    </location>
</feature>
<reference evidence="3" key="1">
    <citation type="submission" date="2015-07" db="EMBL/GenBank/DDBJ databases">
        <authorList>
            <person name="Teixeira M.M."/>
            <person name="Souza R.C."/>
            <person name="Almeida L.G."/>
            <person name="Vicente V.A."/>
            <person name="de Hoog S."/>
            <person name="Bocca A.L."/>
            <person name="de Almeida S.R."/>
            <person name="Vasconcelos A.T."/>
            <person name="Felipe M.S."/>
        </authorList>
    </citation>
    <scope>NUCLEOTIDE SEQUENCE [LARGE SCALE GENOMIC DNA]</scope>
    <source>
        <strain evidence="3">KSF</strain>
    </source>
</reference>
<dbReference type="STRING" id="86049.A0A1C1CPD3"/>
<accession>A0A1C1CPD3</accession>
<feature type="compositionally biased region" description="Basic and acidic residues" evidence="1">
    <location>
        <begin position="237"/>
        <end position="249"/>
    </location>
</feature>
<feature type="region of interest" description="Disordered" evidence="1">
    <location>
        <begin position="217"/>
        <end position="249"/>
    </location>
</feature>